<gene>
    <name evidence="1" type="ORF">PsorP6_006339</name>
</gene>
<evidence type="ECO:0000313" key="2">
    <source>
        <dbReference type="Proteomes" id="UP001163321"/>
    </source>
</evidence>
<keyword evidence="2" id="KW-1185">Reference proteome</keyword>
<name>A0ACC0W4X3_9STRA</name>
<evidence type="ECO:0000313" key="1">
    <source>
        <dbReference type="EMBL" id="KAI9912993.1"/>
    </source>
</evidence>
<dbReference type="Proteomes" id="UP001163321">
    <property type="component" value="Chromosome 4"/>
</dbReference>
<comment type="caution">
    <text evidence="1">The sequence shown here is derived from an EMBL/GenBank/DDBJ whole genome shotgun (WGS) entry which is preliminary data.</text>
</comment>
<accession>A0ACC0W4X3</accession>
<reference evidence="1 2" key="1">
    <citation type="journal article" date="2022" name="bioRxiv">
        <title>The genome of the oomycete Peronosclerospora sorghi, a cosmopolitan pathogen of maize and sorghum, is inflated with dispersed pseudogenes.</title>
        <authorList>
            <person name="Fletcher K."/>
            <person name="Martin F."/>
            <person name="Isakeit T."/>
            <person name="Cavanaugh K."/>
            <person name="Magill C."/>
            <person name="Michelmore R."/>
        </authorList>
    </citation>
    <scope>NUCLEOTIDE SEQUENCE [LARGE SCALE GENOMIC DNA]</scope>
    <source>
        <strain evidence="1">P6</strain>
    </source>
</reference>
<sequence>MKVFSASGFYRITRVIQYLVSIICHQHVTQHRLVDILEPSERLAMERATCTKKLSIFSCHDSAPLRSVLACFNSNESIPSVSSSSIDRLDDVIWNKGGLMSLSRLGWQEGSYGIVASTDPTRVCSALGDTVERIQAGSSSPRERIFGAMIAAATLHDMEDSTLAIKLEQACRIILGENQLGGCVVSISVGTVAFFNGVQPVDMTNTYQVKTKITCGAVFVMNGCVTRK</sequence>
<organism evidence="1 2">
    <name type="scientific">Peronosclerospora sorghi</name>
    <dbReference type="NCBI Taxonomy" id="230839"/>
    <lineage>
        <taxon>Eukaryota</taxon>
        <taxon>Sar</taxon>
        <taxon>Stramenopiles</taxon>
        <taxon>Oomycota</taxon>
        <taxon>Peronosporomycetes</taxon>
        <taxon>Peronosporales</taxon>
        <taxon>Peronosporaceae</taxon>
        <taxon>Peronosclerospora</taxon>
    </lineage>
</organism>
<proteinExistence type="predicted"/>
<dbReference type="EMBL" id="CM047583">
    <property type="protein sequence ID" value="KAI9912993.1"/>
    <property type="molecule type" value="Genomic_DNA"/>
</dbReference>
<protein>
    <submittedName>
        <fullName evidence="1">Uncharacterized protein</fullName>
    </submittedName>
</protein>